<organism evidence="2 3">
    <name type="scientific">Paracoccus broussonetiae</name>
    <dbReference type="NCBI Taxonomy" id="3075834"/>
    <lineage>
        <taxon>Bacteria</taxon>
        <taxon>Pseudomonadati</taxon>
        <taxon>Pseudomonadota</taxon>
        <taxon>Alphaproteobacteria</taxon>
        <taxon>Rhodobacterales</taxon>
        <taxon>Paracoccaceae</taxon>
        <taxon>Paracoccus</taxon>
    </lineage>
</organism>
<protein>
    <submittedName>
        <fullName evidence="2">Uncharacterized protein</fullName>
    </submittedName>
</protein>
<sequence length="149" mass="15774">MSGLLIGDSAFRTFYAVMLIGTALFDLMAIAILTGIIQGEPLVTPVILVFGGICLIVLIPIAGLALLVPSALTFMTTVKQLEHRFGRHRAIQLAAILTTALASGLFALVASGFGRNFDNIGIPISAISLLGMFWAPRIALWAHDKRAAA</sequence>
<accession>A0ABU3EKH6</accession>
<comment type="caution">
    <text evidence="2">The sequence shown here is derived from an EMBL/GenBank/DDBJ whole genome shotgun (WGS) entry which is preliminary data.</text>
</comment>
<evidence type="ECO:0000313" key="2">
    <source>
        <dbReference type="EMBL" id="MDT1064757.1"/>
    </source>
</evidence>
<evidence type="ECO:0000256" key="1">
    <source>
        <dbReference type="SAM" id="Phobius"/>
    </source>
</evidence>
<dbReference type="Proteomes" id="UP001251085">
    <property type="component" value="Unassembled WGS sequence"/>
</dbReference>
<name>A0ABU3EKH6_9RHOB</name>
<feature type="transmembrane region" description="Helical" evidence="1">
    <location>
        <begin position="12"/>
        <end position="37"/>
    </location>
</feature>
<keyword evidence="1" id="KW-0472">Membrane</keyword>
<proteinExistence type="predicted"/>
<dbReference type="EMBL" id="JAVRQI010000035">
    <property type="protein sequence ID" value="MDT1064757.1"/>
    <property type="molecule type" value="Genomic_DNA"/>
</dbReference>
<gene>
    <name evidence="2" type="ORF">RM190_23075</name>
</gene>
<keyword evidence="3" id="KW-1185">Reference proteome</keyword>
<evidence type="ECO:0000313" key="3">
    <source>
        <dbReference type="Proteomes" id="UP001251085"/>
    </source>
</evidence>
<reference evidence="3" key="1">
    <citation type="submission" date="2023-07" db="EMBL/GenBank/DDBJ databases">
        <title>Characterization of two Paracoccaceae strains isolated from Phycosphere and proposal of Xinfangfangia lacusdiani sp. nov.</title>
        <authorList>
            <person name="Deng Y."/>
            <person name="Zhang Y.Q."/>
        </authorList>
    </citation>
    <scope>NUCLEOTIDE SEQUENCE [LARGE SCALE GENOMIC DNA]</scope>
    <source>
        <strain evidence="3">CPCC 101403</strain>
    </source>
</reference>
<keyword evidence="1" id="KW-1133">Transmembrane helix</keyword>
<feature type="transmembrane region" description="Helical" evidence="1">
    <location>
        <begin position="120"/>
        <end position="140"/>
    </location>
</feature>
<dbReference type="RefSeq" id="WP_311761837.1">
    <property type="nucleotide sequence ID" value="NZ_JAVRQI010000035.1"/>
</dbReference>
<feature type="transmembrane region" description="Helical" evidence="1">
    <location>
        <begin position="90"/>
        <end position="114"/>
    </location>
</feature>
<keyword evidence="1" id="KW-0812">Transmembrane</keyword>
<feature type="transmembrane region" description="Helical" evidence="1">
    <location>
        <begin position="43"/>
        <end position="69"/>
    </location>
</feature>